<organism evidence="2">
    <name type="scientific">Nicotiana tabacum</name>
    <name type="common">Common tobacco</name>
    <dbReference type="NCBI Taxonomy" id="4097"/>
    <lineage>
        <taxon>Eukaryota</taxon>
        <taxon>Viridiplantae</taxon>
        <taxon>Streptophyta</taxon>
        <taxon>Embryophyta</taxon>
        <taxon>Tracheophyta</taxon>
        <taxon>Spermatophyta</taxon>
        <taxon>Magnoliopsida</taxon>
        <taxon>eudicotyledons</taxon>
        <taxon>Gunneridae</taxon>
        <taxon>Pentapetalae</taxon>
        <taxon>asterids</taxon>
        <taxon>lamiids</taxon>
        <taxon>Solanales</taxon>
        <taxon>Solanaceae</taxon>
        <taxon>Nicotianoideae</taxon>
        <taxon>Nicotianeae</taxon>
        <taxon>Nicotiana</taxon>
    </lineage>
</organism>
<sequence>MRFGKKVKLSHRFIGPFEILRRVGKVAYELALPPGFSAVTVQLDKDLTYEEEPVAIIDRLVCKCEHHISEDVSHLRSEGLGGDLRNCEAQDRNYNKNMPHLRTSVRFCDDSRPGHSSHLRSNVRICEFAFANP</sequence>
<reference evidence="2" key="1">
    <citation type="submission" date="2025-08" db="UniProtKB">
        <authorList>
            <consortium name="RefSeq"/>
        </authorList>
    </citation>
    <scope>IDENTIFICATION</scope>
</reference>
<gene>
    <name evidence="2" type="primary">LOC107822928</name>
</gene>
<evidence type="ECO:0000259" key="1">
    <source>
        <dbReference type="Pfam" id="PF24626"/>
    </source>
</evidence>
<dbReference type="RefSeq" id="XP_016505002.1">
    <property type="nucleotide sequence ID" value="XM_016649516.1"/>
</dbReference>
<dbReference type="PANTHER" id="PTHR46148">
    <property type="entry name" value="CHROMO DOMAIN-CONTAINING PROTEIN"/>
    <property type="match status" value="1"/>
</dbReference>
<dbReference type="AlphaFoldDB" id="A0A1S4CUU7"/>
<name>A0A1S4CUU7_TOBAC</name>
<accession>A0A1S4CUU7</accession>
<dbReference type="PANTHER" id="PTHR46148:SF60">
    <property type="entry name" value="CHROMO DOMAIN-CONTAINING PROTEIN"/>
    <property type="match status" value="1"/>
</dbReference>
<dbReference type="Pfam" id="PF24626">
    <property type="entry name" value="SH3_Tf2-1"/>
    <property type="match status" value="1"/>
</dbReference>
<dbReference type="KEGG" id="nta:107822928"/>
<dbReference type="OrthoDB" id="1690345at2759"/>
<dbReference type="PaxDb" id="4097-A0A1S4CUU7"/>
<feature type="domain" description="Tf2-1-like SH3-like" evidence="1">
    <location>
        <begin position="3"/>
        <end position="38"/>
    </location>
</feature>
<protein>
    <recommendedName>
        <fullName evidence="1">Tf2-1-like SH3-like domain-containing protein</fullName>
    </recommendedName>
</protein>
<evidence type="ECO:0000313" key="2">
    <source>
        <dbReference type="RefSeq" id="XP_016505002.1"/>
    </source>
</evidence>
<proteinExistence type="predicted"/>
<dbReference type="InterPro" id="IPR056924">
    <property type="entry name" value="SH3_Tf2-1"/>
</dbReference>